<dbReference type="SUPFAM" id="SSF69593">
    <property type="entry name" value="Glycerol-3-phosphate (1)-acyltransferase"/>
    <property type="match status" value="1"/>
</dbReference>
<evidence type="ECO:0000256" key="5">
    <source>
        <dbReference type="ARBA" id="ARBA00023315"/>
    </source>
</evidence>
<comment type="pathway">
    <text evidence="1">Lipid metabolism.</text>
</comment>
<dbReference type="InterPro" id="IPR002123">
    <property type="entry name" value="Plipid/glycerol_acylTrfase"/>
</dbReference>
<dbReference type="AlphaFoldDB" id="A0A8J4DHE3"/>
<evidence type="ECO:0000256" key="1">
    <source>
        <dbReference type="ARBA" id="ARBA00005189"/>
    </source>
</evidence>
<dbReference type="CDD" id="cd07989">
    <property type="entry name" value="LPLAT_AGPAT-like"/>
    <property type="match status" value="1"/>
</dbReference>
<evidence type="ECO:0000256" key="4">
    <source>
        <dbReference type="ARBA" id="ARBA00023098"/>
    </source>
</evidence>
<gene>
    <name evidence="7" type="ORF">Sya03_04470</name>
</gene>
<protein>
    <recommendedName>
        <fullName evidence="6">Phospholipid/glycerol acyltransferase domain-containing protein</fullName>
    </recommendedName>
</protein>
<dbReference type="Pfam" id="PF01553">
    <property type="entry name" value="Acyltransferase"/>
    <property type="match status" value="1"/>
</dbReference>
<evidence type="ECO:0000313" key="7">
    <source>
        <dbReference type="EMBL" id="GIJ01095.1"/>
    </source>
</evidence>
<sequence>MPGRRVRQALVRGIARAALRALGVRLVVRGRRLRPGALLVANHVSWLDPLVLLALGPASIVAKHDVRAWPVVGAVAAAGGTIFIDRTRPRTLPATVGAVAAALRRGRSVAAFPEGTTTCGAGRGAFRPALFQAAVDAGAPVVPLDIRYDSPAAAFVGDDTLYASIRRVTAARRLTVTLTVGAPLHPEPGASRRVLARAAAAAVSPPAAPGHGFTLAA</sequence>
<dbReference type="PANTHER" id="PTHR10434">
    <property type="entry name" value="1-ACYL-SN-GLYCEROL-3-PHOSPHATE ACYLTRANSFERASE"/>
    <property type="match status" value="1"/>
</dbReference>
<comment type="caution">
    <text evidence="7">The sequence shown here is derived from an EMBL/GenBank/DDBJ whole genome shotgun (WGS) entry which is preliminary data.</text>
</comment>
<keyword evidence="4" id="KW-0443">Lipid metabolism</keyword>
<keyword evidence="5" id="KW-0012">Acyltransferase</keyword>
<keyword evidence="3" id="KW-0808">Transferase</keyword>
<keyword evidence="2" id="KW-0444">Lipid biosynthesis</keyword>
<dbReference type="GO" id="GO:0006654">
    <property type="term" value="P:phosphatidic acid biosynthetic process"/>
    <property type="evidence" value="ECO:0007669"/>
    <property type="project" value="TreeGrafter"/>
</dbReference>
<keyword evidence="8" id="KW-1185">Reference proteome</keyword>
<dbReference type="EMBL" id="BOOY01000003">
    <property type="protein sequence ID" value="GIJ01095.1"/>
    <property type="molecule type" value="Genomic_DNA"/>
</dbReference>
<name>A0A8J4DHE3_9ACTN</name>
<evidence type="ECO:0000256" key="3">
    <source>
        <dbReference type="ARBA" id="ARBA00022679"/>
    </source>
</evidence>
<dbReference type="GO" id="GO:0003841">
    <property type="term" value="F:1-acylglycerol-3-phosphate O-acyltransferase activity"/>
    <property type="evidence" value="ECO:0007669"/>
    <property type="project" value="TreeGrafter"/>
</dbReference>
<dbReference type="Proteomes" id="UP000652013">
    <property type="component" value="Unassembled WGS sequence"/>
</dbReference>
<accession>A0A8J4DHE3</accession>
<evidence type="ECO:0000256" key="2">
    <source>
        <dbReference type="ARBA" id="ARBA00022516"/>
    </source>
</evidence>
<proteinExistence type="predicted"/>
<evidence type="ECO:0000313" key="8">
    <source>
        <dbReference type="Proteomes" id="UP000652013"/>
    </source>
</evidence>
<evidence type="ECO:0000259" key="6">
    <source>
        <dbReference type="SMART" id="SM00563"/>
    </source>
</evidence>
<organism evidence="7 8">
    <name type="scientific">Spirilliplanes yamanashiensis</name>
    <dbReference type="NCBI Taxonomy" id="42233"/>
    <lineage>
        <taxon>Bacteria</taxon>
        <taxon>Bacillati</taxon>
        <taxon>Actinomycetota</taxon>
        <taxon>Actinomycetes</taxon>
        <taxon>Micromonosporales</taxon>
        <taxon>Micromonosporaceae</taxon>
        <taxon>Spirilliplanes</taxon>
    </lineage>
</organism>
<dbReference type="PANTHER" id="PTHR10434:SF64">
    <property type="entry name" value="1-ACYL-SN-GLYCEROL-3-PHOSPHATE ACYLTRANSFERASE-RELATED"/>
    <property type="match status" value="1"/>
</dbReference>
<feature type="domain" description="Phospholipid/glycerol acyltransferase" evidence="6">
    <location>
        <begin position="37"/>
        <end position="149"/>
    </location>
</feature>
<dbReference type="SMART" id="SM00563">
    <property type="entry name" value="PlsC"/>
    <property type="match status" value="1"/>
</dbReference>
<reference evidence="7" key="1">
    <citation type="submission" date="2021-01" db="EMBL/GenBank/DDBJ databases">
        <title>Whole genome shotgun sequence of Spirilliplanes yamanashiensis NBRC 15828.</title>
        <authorList>
            <person name="Komaki H."/>
            <person name="Tamura T."/>
        </authorList>
    </citation>
    <scope>NUCLEOTIDE SEQUENCE</scope>
    <source>
        <strain evidence="7">NBRC 15828</strain>
    </source>
</reference>